<evidence type="ECO:0000313" key="1">
    <source>
        <dbReference type="EMBL" id="SFD94191.1"/>
    </source>
</evidence>
<accession>A0A1I1WGR4</accession>
<dbReference type="RefSeq" id="WP_091498040.1">
    <property type="nucleotide sequence ID" value="NZ_FOMH01000015.1"/>
</dbReference>
<keyword evidence="2" id="KW-1185">Reference proteome</keyword>
<evidence type="ECO:0000313" key="2">
    <source>
        <dbReference type="Proteomes" id="UP000199672"/>
    </source>
</evidence>
<dbReference type="AlphaFoldDB" id="A0A1I1WGR4"/>
<dbReference type="Proteomes" id="UP000199672">
    <property type="component" value="Unassembled WGS sequence"/>
</dbReference>
<organism evidence="1 2">
    <name type="scientific">Flavobacterium phragmitis</name>
    <dbReference type="NCBI Taxonomy" id="739143"/>
    <lineage>
        <taxon>Bacteria</taxon>
        <taxon>Pseudomonadati</taxon>
        <taxon>Bacteroidota</taxon>
        <taxon>Flavobacteriia</taxon>
        <taxon>Flavobacteriales</taxon>
        <taxon>Flavobacteriaceae</taxon>
        <taxon>Flavobacterium</taxon>
    </lineage>
</organism>
<gene>
    <name evidence="1" type="ORF">SAMN05216297_11551</name>
</gene>
<proteinExistence type="predicted"/>
<reference evidence="2" key="1">
    <citation type="submission" date="2016-10" db="EMBL/GenBank/DDBJ databases">
        <authorList>
            <person name="Varghese N."/>
            <person name="Submissions S."/>
        </authorList>
    </citation>
    <scope>NUCLEOTIDE SEQUENCE [LARGE SCALE GENOMIC DNA]</scope>
    <source>
        <strain evidence="2">CGMCC 1.10370</strain>
    </source>
</reference>
<dbReference type="OrthoDB" id="1377270at2"/>
<sequence>MSTNHNRIKVADLETNQPNKILKTNQNGELEFSDTNNLQTENYNGLDYTEEGKALDARQGKVLKDMMDNEYMKLSGNQTFSGVKTATNTSYPQNAGIVINNTSENSSVKSIVLFSNSGTGLLSDNAKGTGVFAQTTSGSAGHFYCNGNGKALYVHSVNSSDRTATIIGNTNNDNLYITNNGAGANVKSISTGTGLVFAGNNGYGNTSTISKDGDIKAKSMELGAVTDQKPSLILPNGTLTSTKQNGAIERDENGQLWETHSGVRSRLITTADNLILIPYKFPGGIEVYHESNISESKQFVTTSIMTGKIDNNSVQRLNVTTLTNCTLYDSDKKKPNIAKIEVFLRINNGLFANSSAGSGAVNQVKLMEYSGLNNYGYKNYQELIMFNTQNYEVSTSQWASIVFPQKTIIDGVTTTADKSYYLRDASNTRTFGASEASFSFVFVNTLGFEDATNGNGLNSKTLLRTNNYALFIETIR</sequence>
<protein>
    <submittedName>
        <fullName evidence="1">Uncharacterized protein</fullName>
    </submittedName>
</protein>
<name>A0A1I1WGR4_9FLAO</name>
<dbReference type="EMBL" id="FOMH01000015">
    <property type="protein sequence ID" value="SFD94191.1"/>
    <property type="molecule type" value="Genomic_DNA"/>
</dbReference>